<evidence type="ECO:0000313" key="2">
    <source>
        <dbReference type="Proteomes" id="UP000186102"/>
    </source>
</evidence>
<dbReference type="Proteomes" id="UP000186102">
    <property type="component" value="Unassembled WGS sequence"/>
</dbReference>
<dbReference type="OrthoDB" id="9808061at2"/>
<evidence type="ECO:0000313" key="1">
    <source>
        <dbReference type="EMBL" id="OLN28666.1"/>
    </source>
</evidence>
<organism evidence="1 2">
    <name type="scientific">Desulfosporosinus metallidurans</name>
    <dbReference type="NCBI Taxonomy" id="1888891"/>
    <lineage>
        <taxon>Bacteria</taxon>
        <taxon>Bacillati</taxon>
        <taxon>Bacillota</taxon>
        <taxon>Clostridia</taxon>
        <taxon>Eubacteriales</taxon>
        <taxon>Desulfitobacteriaceae</taxon>
        <taxon>Desulfosporosinus</taxon>
    </lineage>
</organism>
<name>A0A1Q8QMU9_9FIRM</name>
<evidence type="ECO:0008006" key="3">
    <source>
        <dbReference type="Google" id="ProtNLM"/>
    </source>
</evidence>
<protein>
    <recommendedName>
        <fullName evidence="3">Transposase</fullName>
    </recommendedName>
</protein>
<reference evidence="1 2" key="1">
    <citation type="submission" date="2016-09" db="EMBL/GenBank/DDBJ databases">
        <title>Complete genome of Desulfosporosinus sp. OL.</title>
        <authorList>
            <person name="Mardanov A."/>
            <person name="Beletsky A."/>
            <person name="Panova A."/>
            <person name="Karnachuk O."/>
            <person name="Ravin N."/>
        </authorList>
    </citation>
    <scope>NUCLEOTIDE SEQUENCE [LARGE SCALE GENOMIC DNA]</scope>
    <source>
        <strain evidence="1 2">OL</strain>
    </source>
</reference>
<gene>
    <name evidence="1" type="ORF">DSOL_3901</name>
</gene>
<accession>A0A1Q8QMU9</accession>
<dbReference type="NCBIfam" id="NF047593">
    <property type="entry name" value="IS66_ISAeme5_TnpA"/>
    <property type="match status" value="1"/>
</dbReference>
<dbReference type="STRING" id="1888891.DSOL_3901"/>
<dbReference type="RefSeq" id="WP_075366324.1">
    <property type="nucleotide sequence ID" value="NZ_MLBF01000040.1"/>
</dbReference>
<comment type="caution">
    <text evidence="1">The sequence shown here is derived from an EMBL/GenBank/DDBJ whole genome shotgun (WGS) entry which is preliminary data.</text>
</comment>
<dbReference type="AlphaFoldDB" id="A0A1Q8QMU9"/>
<sequence length="112" mass="12956">MARDLALEQQWRDRIEEYRQSGLSVKAWCQQNGLKNTAYHYWVKKLKILEQQEAGDNTFAEVVLLPENKNNAKETWPIKAEFSLSFGDYSIGIPDGFNPITLAELVKVLRKL</sequence>
<proteinExistence type="predicted"/>
<keyword evidence="2" id="KW-1185">Reference proteome</keyword>
<dbReference type="EMBL" id="MLBF01000040">
    <property type="protein sequence ID" value="OLN28666.1"/>
    <property type="molecule type" value="Genomic_DNA"/>
</dbReference>